<evidence type="ECO:0000313" key="1">
    <source>
        <dbReference type="EMBL" id="RHN16514.1"/>
    </source>
</evidence>
<comment type="caution">
    <text evidence="1">The sequence shown here is derived from an EMBL/GenBank/DDBJ whole genome shotgun (WGS) entry which is preliminary data.</text>
</comment>
<dbReference type="AlphaFoldDB" id="A0A415UEL1"/>
<proteinExistence type="predicted"/>
<dbReference type="EMBL" id="QRQO01000005">
    <property type="protein sequence ID" value="RHN16514.1"/>
    <property type="molecule type" value="Genomic_DNA"/>
</dbReference>
<dbReference type="RefSeq" id="WP_118485616.1">
    <property type="nucleotide sequence ID" value="NZ_QRQO01000005.1"/>
</dbReference>
<evidence type="ECO:0000313" key="2">
    <source>
        <dbReference type="Proteomes" id="UP000283700"/>
    </source>
</evidence>
<organism evidence="1 2">
    <name type="scientific">Anaerobutyricum hallii</name>
    <dbReference type="NCBI Taxonomy" id="39488"/>
    <lineage>
        <taxon>Bacteria</taxon>
        <taxon>Bacillati</taxon>
        <taxon>Bacillota</taxon>
        <taxon>Clostridia</taxon>
        <taxon>Lachnospirales</taxon>
        <taxon>Lachnospiraceae</taxon>
        <taxon>Anaerobutyricum</taxon>
    </lineage>
</organism>
<accession>A0A415UEL1</accession>
<protein>
    <submittedName>
        <fullName evidence="1">Uncharacterized protein</fullName>
    </submittedName>
</protein>
<dbReference type="Proteomes" id="UP000283700">
    <property type="component" value="Unassembled WGS sequence"/>
</dbReference>
<sequence length="166" mass="20201">MHCNGEKYDIDYEKYRSRYFLSGLDEKLDRIAHRVYYDYCVNGFLLNDDVLDYGTSIHERPEFFMILVELSPEAEKLDEYWKNHSKSFVVNFYATVEQIHRFNFELDEWRDPPYEDWKELDDEMKLKKWMLSHAIDRANNDLGMQFLYIRDDVIIPPTQIESIEEM</sequence>
<name>A0A415UEL1_9FIRM</name>
<gene>
    <name evidence="1" type="ORF">DWZ29_02870</name>
</gene>
<reference evidence="1 2" key="1">
    <citation type="submission" date="2018-08" db="EMBL/GenBank/DDBJ databases">
        <title>A genome reference for cultivated species of the human gut microbiota.</title>
        <authorList>
            <person name="Zou Y."/>
            <person name="Xue W."/>
            <person name="Luo G."/>
        </authorList>
    </citation>
    <scope>NUCLEOTIDE SEQUENCE [LARGE SCALE GENOMIC DNA]</scope>
    <source>
        <strain evidence="1 2">AF31-17AC</strain>
    </source>
</reference>